<dbReference type="InterPro" id="IPR004408">
    <property type="entry name" value="Biotin_CoA_COase_ligase"/>
</dbReference>
<keyword evidence="2" id="KW-0547">Nucleotide-binding</keyword>
<dbReference type="Pfam" id="PF03099">
    <property type="entry name" value="BPL_LplA_LipB"/>
    <property type="match status" value="1"/>
</dbReference>
<keyword evidence="3" id="KW-0067">ATP-binding</keyword>
<dbReference type="SUPFAM" id="SSF50037">
    <property type="entry name" value="C-terminal domain of transcriptional repressors"/>
    <property type="match status" value="1"/>
</dbReference>
<dbReference type="InterPro" id="IPR045864">
    <property type="entry name" value="aa-tRNA-synth_II/BPL/LPL"/>
</dbReference>
<dbReference type="EMBL" id="BJUV01000012">
    <property type="protein sequence ID" value="GEK83158.1"/>
    <property type="molecule type" value="Genomic_DNA"/>
</dbReference>
<keyword evidence="10" id="KW-1185">Reference proteome</keyword>
<dbReference type="NCBIfam" id="TIGR00121">
    <property type="entry name" value="birA_ligase"/>
    <property type="match status" value="1"/>
</dbReference>
<evidence type="ECO:0000259" key="7">
    <source>
        <dbReference type="PROSITE" id="PS51733"/>
    </source>
</evidence>
<organism evidence="9 11">
    <name type="scientific">Frigoribacterium faeni</name>
    <dbReference type="NCBI Taxonomy" id="145483"/>
    <lineage>
        <taxon>Bacteria</taxon>
        <taxon>Bacillati</taxon>
        <taxon>Actinomycetota</taxon>
        <taxon>Actinomycetes</taxon>
        <taxon>Micrococcales</taxon>
        <taxon>Microbacteriaceae</taxon>
        <taxon>Frigoribacterium</taxon>
    </lineage>
</organism>
<dbReference type="SUPFAM" id="SSF55681">
    <property type="entry name" value="Class II aaRS and biotin synthetases"/>
    <property type="match status" value="1"/>
</dbReference>
<dbReference type="PROSITE" id="PS51733">
    <property type="entry name" value="BPL_LPL_CATALYTIC"/>
    <property type="match status" value="1"/>
</dbReference>
<keyword evidence="1 9" id="KW-0436">Ligase</keyword>
<name>A0A7W3JG82_9MICO</name>
<dbReference type="EMBL" id="JACGWW010000001">
    <property type="protein sequence ID" value="MBA8812270.1"/>
    <property type="molecule type" value="Genomic_DNA"/>
</dbReference>
<dbReference type="InterPro" id="IPR008988">
    <property type="entry name" value="Transcriptional_repressor_C"/>
</dbReference>
<dbReference type="Proteomes" id="UP000522688">
    <property type="component" value="Unassembled WGS sequence"/>
</dbReference>
<keyword evidence="4" id="KW-0092">Biotin</keyword>
<dbReference type="Pfam" id="PF02237">
    <property type="entry name" value="BPL_C"/>
    <property type="match status" value="1"/>
</dbReference>
<evidence type="ECO:0000256" key="5">
    <source>
        <dbReference type="ARBA" id="ARBA00024227"/>
    </source>
</evidence>
<dbReference type="Proteomes" id="UP000321154">
    <property type="component" value="Unassembled WGS sequence"/>
</dbReference>
<evidence type="ECO:0000313" key="8">
    <source>
        <dbReference type="EMBL" id="GEK83158.1"/>
    </source>
</evidence>
<dbReference type="InterPro" id="IPR004143">
    <property type="entry name" value="BPL_LPL_catalytic"/>
</dbReference>
<dbReference type="EC" id="6.3.4.15" evidence="5"/>
<proteinExistence type="predicted"/>
<evidence type="ECO:0000256" key="4">
    <source>
        <dbReference type="ARBA" id="ARBA00023267"/>
    </source>
</evidence>
<dbReference type="RefSeq" id="WP_146854527.1">
    <property type="nucleotide sequence ID" value="NZ_BAAAHR010000002.1"/>
</dbReference>
<dbReference type="PANTHER" id="PTHR12835:SF5">
    <property type="entry name" value="BIOTIN--PROTEIN LIGASE"/>
    <property type="match status" value="1"/>
</dbReference>
<comment type="caution">
    <text evidence="9">The sequence shown here is derived from an EMBL/GenBank/DDBJ whole genome shotgun (WGS) entry which is preliminary data.</text>
</comment>
<evidence type="ECO:0000256" key="6">
    <source>
        <dbReference type="SAM" id="MobiDB-lite"/>
    </source>
</evidence>
<evidence type="ECO:0000313" key="9">
    <source>
        <dbReference type="EMBL" id="MBA8812270.1"/>
    </source>
</evidence>
<reference evidence="8 10" key="1">
    <citation type="submission" date="2019-07" db="EMBL/GenBank/DDBJ databases">
        <title>Whole genome shotgun sequence of Frigoribacterium faeni NBRC 103066.</title>
        <authorList>
            <person name="Hosoyama A."/>
            <person name="Uohara A."/>
            <person name="Ohji S."/>
            <person name="Ichikawa N."/>
        </authorList>
    </citation>
    <scope>NUCLEOTIDE SEQUENCE [LARGE SCALE GENOMIC DNA]</scope>
    <source>
        <strain evidence="8 10">NBRC 103066</strain>
    </source>
</reference>
<dbReference type="GO" id="GO:0005737">
    <property type="term" value="C:cytoplasm"/>
    <property type="evidence" value="ECO:0007669"/>
    <property type="project" value="TreeGrafter"/>
</dbReference>
<dbReference type="AlphaFoldDB" id="A0A7W3JG82"/>
<gene>
    <name evidence="9" type="ORF">FB463_000494</name>
    <name evidence="8" type="ORF">FFA01_14670</name>
</gene>
<evidence type="ECO:0000313" key="10">
    <source>
        <dbReference type="Proteomes" id="UP000321154"/>
    </source>
</evidence>
<dbReference type="OrthoDB" id="9807064at2"/>
<evidence type="ECO:0000313" key="11">
    <source>
        <dbReference type="Proteomes" id="UP000522688"/>
    </source>
</evidence>
<evidence type="ECO:0000256" key="1">
    <source>
        <dbReference type="ARBA" id="ARBA00022598"/>
    </source>
</evidence>
<accession>A0A7W3JG82</accession>
<feature type="domain" description="BPL/LPL catalytic" evidence="7">
    <location>
        <begin position="4"/>
        <end position="184"/>
    </location>
</feature>
<evidence type="ECO:0000256" key="3">
    <source>
        <dbReference type="ARBA" id="ARBA00022840"/>
    </source>
</evidence>
<feature type="region of interest" description="Disordered" evidence="6">
    <location>
        <begin position="1"/>
        <end position="27"/>
    </location>
</feature>
<dbReference type="GO" id="GO:0005524">
    <property type="term" value="F:ATP binding"/>
    <property type="evidence" value="ECO:0007669"/>
    <property type="project" value="UniProtKB-KW"/>
</dbReference>
<dbReference type="Gene3D" id="3.30.930.10">
    <property type="entry name" value="Bira Bifunctional Protein, Domain 2"/>
    <property type="match status" value="1"/>
</dbReference>
<dbReference type="GO" id="GO:0004077">
    <property type="term" value="F:biotin--[biotin carboxyl-carrier protein] ligase activity"/>
    <property type="evidence" value="ECO:0007669"/>
    <property type="project" value="UniProtKB-EC"/>
</dbReference>
<dbReference type="InterPro" id="IPR003142">
    <property type="entry name" value="BPL_C"/>
</dbReference>
<reference evidence="9 11" key="2">
    <citation type="submission" date="2020-07" db="EMBL/GenBank/DDBJ databases">
        <title>Sequencing the genomes of 1000 actinobacteria strains.</title>
        <authorList>
            <person name="Klenk H.-P."/>
        </authorList>
    </citation>
    <scope>NUCLEOTIDE SEQUENCE [LARGE SCALE GENOMIC DNA]</scope>
    <source>
        <strain evidence="9 11">DSM 10309</strain>
    </source>
</reference>
<protein>
    <recommendedName>
        <fullName evidence="5">biotin--[biotin carboxyl-carrier protein] ligase</fullName>
        <ecNumber evidence="5">6.3.4.15</ecNumber>
    </recommendedName>
</protein>
<dbReference type="CDD" id="cd16442">
    <property type="entry name" value="BPL"/>
    <property type="match status" value="1"/>
</dbReference>
<dbReference type="Gene3D" id="2.30.30.100">
    <property type="match status" value="1"/>
</dbReference>
<dbReference type="PANTHER" id="PTHR12835">
    <property type="entry name" value="BIOTIN PROTEIN LIGASE"/>
    <property type="match status" value="1"/>
</dbReference>
<sequence>MTFPLSSSRAAHLEHPETTGSTNADLLGRTDLRHGSVVATLRQTSGRGRLDRSWSAPDGETLAASVVLEPRGLDAAALGWLPLIAGVAMRASLSGLVAADAGVIGVKWPNDVQIDGLKVCGILAELRPDGAVVVGVGVNLTIPADRLPTPTSTSLALHGVDGPAADIADRVLAGFLDEVLSALDALSAAGGDAEAAGLRSRVSSECTTLGRDVRVELPDGSDLVGVATELDPSGRLVVRSRSGHDVAVSSGDVTHLRYE</sequence>
<evidence type="ECO:0000256" key="2">
    <source>
        <dbReference type="ARBA" id="ARBA00022741"/>
    </source>
</evidence>